<feature type="domain" description="DUF6677" evidence="2">
    <location>
        <begin position="28"/>
        <end position="184"/>
    </location>
</feature>
<evidence type="ECO:0000313" key="3">
    <source>
        <dbReference type="EMBL" id="MBA2224611.1"/>
    </source>
</evidence>
<dbReference type="InterPro" id="IPR046499">
    <property type="entry name" value="DUF6677"/>
</dbReference>
<evidence type="ECO:0000256" key="1">
    <source>
        <dbReference type="SAM" id="Phobius"/>
    </source>
</evidence>
<gene>
    <name evidence="3" type="ORF">H0921_00365</name>
</gene>
<keyword evidence="1" id="KW-0472">Membrane</keyword>
<dbReference type="AlphaFoldDB" id="A0A7V8VAX4"/>
<dbReference type="EMBL" id="JACEFB010000001">
    <property type="protein sequence ID" value="MBA2224611.1"/>
    <property type="molecule type" value="Genomic_DNA"/>
</dbReference>
<keyword evidence="4" id="KW-1185">Reference proteome</keyword>
<dbReference type="Proteomes" id="UP000542342">
    <property type="component" value="Unassembled WGS sequence"/>
</dbReference>
<name>A0A7V8VAX4_9BACT</name>
<feature type="transmembrane region" description="Helical" evidence="1">
    <location>
        <begin position="158"/>
        <end position="178"/>
    </location>
</feature>
<evidence type="ECO:0000259" key="2">
    <source>
        <dbReference type="Pfam" id="PF20382"/>
    </source>
</evidence>
<comment type="caution">
    <text evidence="3">The sequence shown here is derived from an EMBL/GenBank/DDBJ whole genome shotgun (WGS) entry which is preliminary data.</text>
</comment>
<feature type="transmembrane region" description="Helical" evidence="1">
    <location>
        <begin position="50"/>
        <end position="67"/>
    </location>
</feature>
<organism evidence="3 4">
    <name type="scientific">Thermogemmata fonticola</name>
    <dbReference type="NCBI Taxonomy" id="2755323"/>
    <lineage>
        <taxon>Bacteria</taxon>
        <taxon>Pseudomonadati</taxon>
        <taxon>Planctomycetota</taxon>
        <taxon>Planctomycetia</taxon>
        <taxon>Gemmatales</taxon>
        <taxon>Gemmataceae</taxon>
        <taxon>Thermogemmata</taxon>
    </lineage>
</organism>
<feature type="transmembrane region" description="Helical" evidence="1">
    <location>
        <begin position="20"/>
        <end position="38"/>
    </location>
</feature>
<dbReference type="RefSeq" id="WP_194536052.1">
    <property type="nucleotide sequence ID" value="NZ_JACEFB010000001.1"/>
</dbReference>
<reference evidence="3 4" key="1">
    <citation type="submission" date="2020-07" db="EMBL/GenBank/DDBJ databases">
        <title>Thermogemmata thermophila gen. nov., sp. nov., a novel moderate thermophilic planctomycete from a Kamchatka hot spring.</title>
        <authorList>
            <person name="Elcheninov A.G."/>
            <person name="Podosokorskaya O.A."/>
            <person name="Kovaleva O.L."/>
            <person name="Novikov A."/>
            <person name="Bonch-Osmolovskaya E.A."/>
            <person name="Toshchakov S.V."/>
            <person name="Kublanov I.V."/>
        </authorList>
    </citation>
    <scope>NUCLEOTIDE SEQUENCE [LARGE SCALE GENOMIC DNA]</scope>
    <source>
        <strain evidence="3 4">2918</strain>
    </source>
</reference>
<dbReference type="Pfam" id="PF20382">
    <property type="entry name" value="DUF6677"/>
    <property type="match status" value="1"/>
</dbReference>
<keyword evidence="1" id="KW-0812">Transmembrane</keyword>
<proteinExistence type="predicted"/>
<accession>A0A7V8VAX4</accession>
<sequence>MNHDIQQKTEVRLLSYPQSATSFFDPFAALLSYLIPGLGQIYQGRIAKGLLFFLGLYTLFFYGMWMGQWKNVWIPYVRDLPDVVIFGHKMEGIPKALAYRPQFIAQFWIGIAAWPAVIQYINYDPNNDHGPYLGKYQRAPNEQELNQIQRKSSKRWDLGWVLTVIAGILNLLVIYDALSGPMIREVVMRPYSPISNPSDATVSADCDDSNAALVGDAEVKRNDQVSK</sequence>
<evidence type="ECO:0000313" key="4">
    <source>
        <dbReference type="Proteomes" id="UP000542342"/>
    </source>
</evidence>
<protein>
    <recommendedName>
        <fullName evidence="2">DUF6677 domain-containing protein</fullName>
    </recommendedName>
</protein>
<keyword evidence="1" id="KW-1133">Transmembrane helix</keyword>